<proteinExistence type="predicted"/>
<dbReference type="AlphaFoldDB" id="A0AAQ6IRQ8"/>
<evidence type="ECO:0000313" key="2">
    <source>
        <dbReference type="Proteomes" id="UP000265040"/>
    </source>
</evidence>
<dbReference type="SUPFAM" id="SSF64356">
    <property type="entry name" value="SNARE-like"/>
    <property type="match status" value="1"/>
</dbReference>
<keyword evidence="2" id="KW-1185">Reference proteome</keyword>
<accession>A0AAQ6IRQ8</accession>
<dbReference type="GeneTree" id="ENSGT00960000192945"/>
<dbReference type="Gene3D" id="3.30.450.60">
    <property type="match status" value="1"/>
</dbReference>
<sequence>MMGGLFIYNHKGEVLISRVSCDKIGRNAVDAFRVNVIHSRQQVCSPVTNIAWTPPTSMSNAPTSGWQLSPSRTSTLPWCSSFSTRCVT</sequence>
<name>A0AAQ6IRQ8_ANATE</name>
<organism evidence="1 2">
    <name type="scientific">Anabas testudineus</name>
    <name type="common">Climbing perch</name>
    <name type="synonym">Anthias testudineus</name>
    <dbReference type="NCBI Taxonomy" id="64144"/>
    <lineage>
        <taxon>Eukaryota</taxon>
        <taxon>Metazoa</taxon>
        <taxon>Chordata</taxon>
        <taxon>Craniata</taxon>
        <taxon>Vertebrata</taxon>
        <taxon>Euteleostomi</taxon>
        <taxon>Actinopterygii</taxon>
        <taxon>Neopterygii</taxon>
        <taxon>Teleostei</taxon>
        <taxon>Neoteleostei</taxon>
        <taxon>Acanthomorphata</taxon>
        <taxon>Anabantaria</taxon>
        <taxon>Anabantiformes</taxon>
        <taxon>Anabantoidei</taxon>
        <taxon>Anabantidae</taxon>
        <taxon>Anabas</taxon>
    </lineage>
</organism>
<reference evidence="1" key="2">
    <citation type="submission" date="2025-08" db="UniProtKB">
        <authorList>
            <consortium name="Ensembl"/>
        </authorList>
    </citation>
    <scope>IDENTIFICATION</scope>
</reference>
<protein>
    <submittedName>
        <fullName evidence="1">Uncharacterized protein</fullName>
    </submittedName>
</protein>
<dbReference type="Ensembl" id="ENSATET00000074042.1">
    <property type="protein sequence ID" value="ENSATEP00000077596.1"/>
    <property type="gene ID" value="ENSATEG00000033050.1"/>
</dbReference>
<evidence type="ECO:0000313" key="1">
    <source>
        <dbReference type="Ensembl" id="ENSATEP00000077596.1"/>
    </source>
</evidence>
<dbReference type="Proteomes" id="UP000265040">
    <property type="component" value="Chromosome 13"/>
</dbReference>
<reference evidence="1 2" key="1">
    <citation type="submission" date="2021-04" db="EMBL/GenBank/DDBJ databases">
        <authorList>
            <consortium name="Wellcome Sanger Institute Data Sharing"/>
        </authorList>
    </citation>
    <scope>NUCLEOTIDE SEQUENCE [LARGE SCALE GENOMIC DNA]</scope>
</reference>
<reference evidence="1" key="3">
    <citation type="submission" date="2025-09" db="UniProtKB">
        <authorList>
            <consortium name="Ensembl"/>
        </authorList>
    </citation>
    <scope>IDENTIFICATION</scope>
</reference>
<dbReference type="InterPro" id="IPR011012">
    <property type="entry name" value="Longin-like_dom_sf"/>
</dbReference>